<keyword evidence="1" id="KW-0676">Redox-active center</keyword>
<feature type="chain" id="PRO_5015715718" description="Thioredoxin domain-containing protein" evidence="2">
    <location>
        <begin position="20"/>
        <end position="402"/>
    </location>
</feature>
<feature type="domain" description="Thioredoxin" evidence="3">
    <location>
        <begin position="8"/>
        <end position="134"/>
    </location>
</feature>
<gene>
    <name evidence="4" type="ORF">HYN56_16405</name>
</gene>
<dbReference type="Gene3D" id="3.40.30.10">
    <property type="entry name" value="Glutaredoxin"/>
    <property type="match status" value="1"/>
</dbReference>
<dbReference type="Gene3D" id="1.25.40.10">
    <property type="entry name" value="Tetratricopeptide repeat domain"/>
    <property type="match status" value="1"/>
</dbReference>
<reference evidence="4 5" key="1">
    <citation type="submission" date="2018-05" db="EMBL/GenBank/DDBJ databases">
        <title>Genome sequencing of Flavobacterium sp. HYN0056.</title>
        <authorList>
            <person name="Yi H."/>
            <person name="Baek C."/>
        </authorList>
    </citation>
    <scope>NUCLEOTIDE SEQUENCE [LARGE SCALE GENOMIC DNA]</scope>
    <source>
        <strain evidence="4 5">HYN0056</strain>
    </source>
</reference>
<dbReference type="SUPFAM" id="SSF52833">
    <property type="entry name" value="Thioredoxin-like"/>
    <property type="match status" value="1"/>
</dbReference>
<sequence>MKKIAIVLIMLWGLPKLSAQGISFEHSTFKEVLAKAKAEKKLVFMDCFTTWCGPCKMMAKEIFPQQNVGDYMNANFVSIKMDMEKGEGIELTKTYDVNAYPTLLFMDSDGKVVHRATGADKAEDFIEQAKIAFDPSKQLDNLDKQYQSGKRDLAFLSQYVRALYAAYKLDVIEKVGKEVIPVMKPQQYSTEDGFTVIAHVGLDYKSKVYNYIIKNKKVFIDKPYIGKEDFYYVVGQAVSKYLVGIATKKTLPELDKAIAETEKDYVSPQQSEDKTYYYGRYYLAQKQYDKWFDLNKKQADEAFAKNKKEALSAYINTAYSVAVNPDLEKAGLEEKAITMIENVKNADPEFLAVNFCLANLYLKTKNKEKALENINAYIKKSADKGEEPNTRVLALKTQIENL</sequence>
<dbReference type="AlphaFoldDB" id="A0A2S1YNW9"/>
<dbReference type="PANTHER" id="PTHR10438">
    <property type="entry name" value="THIOREDOXIN"/>
    <property type="match status" value="1"/>
</dbReference>
<dbReference type="SUPFAM" id="SSF48452">
    <property type="entry name" value="TPR-like"/>
    <property type="match status" value="1"/>
</dbReference>
<dbReference type="PROSITE" id="PS51352">
    <property type="entry name" value="THIOREDOXIN_2"/>
    <property type="match status" value="1"/>
</dbReference>
<proteinExistence type="predicted"/>
<dbReference type="KEGG" id="fcr:HYN56_16405"/>
<dbReference type="InterPro" id="IPR050620">
    <property type="entry name" value="Thioredoxin_H-type-like"/>
</dbReference>
<dbReference type="CDD" id="cd02947">
    <property type="entry name" value="TRX_family"/>
    <property type="match status" value="1"/>
</dbReference>
<dbReference type="InterPro" id="IPR011990">
    <property type="entry name" value="TPR-like_helical_dom_sf"/>
</dbReference>
<evidence type="ECO:0000313" key="5">
    <source>
        <dbReference type="Proteomes" id="UP000245250"/>
    </source>
</evidence>
<dbReference type="InterPro" id="IPR036249">
    <property type="entry name" value="Thioredoxin-like_sf"/>
</dbReference>
<evidence type="ECO:0000313" key="4">
    <source>
        <dbReference type="EMBL" id="AWK05733.1"/>
    </source>
</evidence>
<organism evidence="4 5">
    <name type="scientific">Flavobacterium crocinum</name>
    <dbReference type="NCBI Taxonomy" id="2183896"/>
    <lineage>
        <taxon>Bacteria</taxon>
        <taxon>Pseudomonadati</taxon>
        <taxon>Bacteroidota</taxon>
        <taxon>Flavobacteriia</taxon>
        <taxon>Flavobacteriales</taxon>
        <taxon>Flavobacteriaceae</taxon>
        <taxon>Flavobacterium</taxon>
    </lineage>
</organism>
<protein>
    <recommendedName>
        <fullName evidence="3">Thioredoxin domain-containing protein</fullName>
    </recommendedName>
</protein>
<feature type="signal peptide" evidence="2">
    <location>
        <begin position="1"/>
        <end position="19"/>
    </location>
</feature>
<keyword evidence="5" id="KW-1185">Reference proteome</keyword>
<dbReference type="EMBL" id="CP029255">
    <property type="protein sequence ID" value="AWK05733.1"/>
    <property type="molecule type" value="Genomic_DNA"/>
</dbReference>
<dbReference type="OrthoDB" id="9811036at2"/>
<name>A0A2S1YNW9_9FLAO</name>
<dbReference type="Proteomes" id="UP000245250">
    <property type="component" value="Chromosome"/>
</dbReference>
<evidence type="ECO:0000259" key="3">
    <source>
        <dbReference type="PROSITE" id="PS51352"/>
    </source>
</evidence>
<dbReference type="GO" id="GO:0006950">
    <property type="term" value="P:response to stress"/>
    <property type="evidence" value="ECO:0007669"/>
    <property type="project" value="UniProtKB-ARBA"/>
</dbReference>
<evidence type="ECO:0000256" key="1">
    <source>
        <dbReference type="ARBA" id="ARBA00023284"/>
    </source>
</evidence>
<dbReference type="Pfam" id="PF00085">
    <property type="entry name" value="Thioredoxin"/>
    <property type="match status" value="1"/>
</dbReference>
<dbReference type="InterPro" id="IPR017937">
    <property type="entry name" value="Thioredoxin_CS"/>
</dbReference>
<accession>A0A2S1YNW9</accession>
<dbReference type="PROSITE" id="PS00194">
    <property type="entry name" value="THIOREDOXIN_1"/>
    <property type="match status" value="1"/>
</dbReference>
<dbReference type="PANTHER" id="PTHR10438:SF468">
    <property type="entry name" value="THIOREDOXIN-1-RELATED"/>
    <property type="match status" value="1"/>
</dbReference>
<evidence type="ECO:0000256" key="2">
    <source>
        <dbReference type="SAM" id="SignalP"/>
    </source>
</evidence>
<dbReference type="InterPro" id="IPR013766">
    <property type="entry name" value="Thioredoxin_domain"/>
</dbReference>
<keyword evidence="2" id="KW-0732">Signal</keyword>
<dbReference type="RefSeq" id="WP_109193168.1">
    <property type="nucleotide sequence ID" value="NZ_CP029255.1"/>
</dbReference>